<dbReference type="InterPro" id="IPR035906">
    <property type="entry name" value="MetI-like_sf"/>
</dbReference>
<accession>A0ABW4L2R9</accession>
<evidence type="ECO:0000313" key="10">
    <source>
        <dbReference type="Proteomes" id="UP001597277"/>
    </source>
</evidence>
<evidence type="ECO:0000256" key="3">
    <source>
        <dbReference type="ARBA" id="ARBA00022475"/>
    </source>
</evidence>
<dbReference type="RefSeq" id="WP_388004274.1">
    <property type="nucleotide sequence ID" value="NZ_JBHUEE010000003.1"/>
</dbReference>
<keyword evidence="4 7" id="KW-0812">Transmembrane</keyword>
<evidence type="ECO:0000256" key="1">
    <source>
        <dbReference type="ARBA" id="ARBA00004651"/>
    </source>
</evidence>
<evidence type="ECO:0000256" key="4">
    <source>
        <dbReference type="ARBA" id="ARBA00022692"/>
    </source>
</evidence>
<evidence type="ECO:0000256" key="7">
    <source>
        <dbReference type="RuleBase" id="RU363032"/>
    </source>
</evidence>
<evidence type="ECO:0000313" key="9">
    <source>
        <dbReference type="EMBL" id="MFD1717620.1"/>
    </source>
</evidence>
<dbReference type="InterPro" id="IPR000515">
    <property type="entry name" value="MetI-like"/>
</dbReference>
<protein>
    <submittedName>
        <fullName evidence="9">Carbohydrate ABC transporter permease</fullName>
    </submittedName>
</protein>
<feature type="transmembrane region" description="Helical" evidence="7">
    <location>
        <begin position="122"/>
        <end position="146"/>
    </location>
</feature>
<feature type="transmembrane region" description="Helical" evidence="7">
    <location>
        <begin position="258"/>
        <end position="279"/>
    </location>
</feature>
<dbReference type="Gene3D" id="1.10.3720.10">
    <property type="entry name" value="MetI-like"/>
    <property type="match status" value="1"/>
</dbReference>
<evidence type="ECO:0000259" key="8">
    <source>
        <dbReference type="PROSITE" id="PS50928"/>
    </source>
</evidence>
<comment type="caution">
    <text evidence="9">The sequence shown here is derived from an EMBL/GenBank/DDBJ whole genome shotgun (WGS) entry which is preliminary data.</text>
</comment>
<keyword evidence="10" id="KW-1185">Reference proteome</keyword>
<organism evidence="9 10">
    <name type="scientific">Georgenia deserti</name>
    <dbReference type="NCBI Taxonomy" id="2093781"/>
    <lineage>
        <taxon>Bacteria</taxon>
        <taxon>Bacillati</taxon>
        <taxon>Actinomycetota</taxon>
        <taxon>Actinomycetes</taxon>
        <taxon>Micrococcales</taxon>
        <taxon>Bogoriellaceae</taxon>
        <taxon>Georgenia</taxon>
    </lineage>
</organism>
<keyword evidence="6 7" id="KW-0472">Membrane</keyword>
<keyword evidence="5 7" id="KW-1133">Transmembrane helix</keyword>
<proteinExistence type="inferred from homology"/>
<gene>
    <name evidence="9" type="ORF">ACFSE6_07235</name>
</gene>
<feature type="transmembrane region" description="Helical" evidence="7">
    <location>
        <begin position="158"/>
        <end position="178"/>
    </location>
</feature>
<dbReference type="Proteomes" id="UP001597277">
    <property type="component" value="Unassembled WGS sequence"/>
</dbReference>
<feature type="transmembrane region" description="Helical" evidence="7">
    <location>
        <begin position="86"/>
        <end position="110"/>
    </location>
</feature>
<feature type="transmembrane region" description="Helical" evidence="7">
    <location>
        <begin position="29"/>
        <end position="47"/>
    </location>
</feature>
<dbReference type="PROSITE" id="PS50928">
    <property type="entry name" value="ABC_TM1"/>
    <property type="match status" value="1"/>
</dbReference>
<dbReference type="EMBL" id="JBHUEE010000003">
    <property type="protein sequence ID" value="MFD1717620.1"/>
    <property type="molecule type" value="Genomic_DNA"/>
</dbReference>
<evidence type="ECO:0000256" key="5">
    <source>
        <dbReference type="ARBA" id="ARBA00022989"/>
    </source>
</evidence>
<dbReference type="PANTHER" id="PTHR43744">
    <property type="entry name" value="ABC TRANSPORTER PERMEASE PROTEIN MG189-RELATED-RELATED"/>
    <property type="match status" value="1"/>
</dbReference>
<feature type="transmembrane region" description="Helical" evidence="7">
    <location>
        <begin position="199"/>
        <end position="224"/>
    </location>
</feature>
<name>A0ABW4L2R9_9MICO</name>
<dbReference type="PANTHER" id="PTHR43744:SF6">
    <property type="entry name" value="ABC TRANSPORTER PERMEASE PROTEIN YESQ-RELATED"/>
    <property type="match status" value="1"/>
</dbReference>
<comment type="subcellular location">
    <subcellularLocation>
        <location evidence="1 7">Cell membrane</location>
        <topology evidence="1 7">Multi-pass membrane protein</topology>
    </subcellularLocation>
</comment>
<reference evidence="10" key="1">
    <citation type="journal article" date="2019" name="Int. J. Syst. Evol. Microbiol.">
        <title>The Global Catalogue of Microorganisms (GCM) 10K type strain sequencing project: providing services to taxonomists for standard genome sequencing and annotation.</title>
        <authorList>
            <consortium name="The Broad Institute Genomics Platform"/>
            <consortium name="The Broad Institute Genome Sequencing Center for Infectious Disease"/>
            <person name="Wu L."/>
            <person name="Ma J."/>
        </authorList>
    </citation>
    <scope>NUCLEOTIDE SEQUENCE [LARGE SCALE GENOMIC DNA]</scope>
    <source>
        <strain evidence="10">JCM 17130</strain>
    </source>
</reference>
<feature type="domain" description="ABC transmembrane type-1" evidence="8">
    <location>
        <begin position="87"/>
        <end position="279"/>
    </location>
</feature>
<keyword evidence="3" id="KW-1003">Cell membrane</keyword>
<dbReference type="Pfam" id="PF00528">
    <property type="entry name" value="BPD_transp_1"/>
    <property type="match status" value="1"/>
</dbReference>
<comment type="similarity">
    <text evidence="7">Belongs to the binding-protein-dependent transport system permease family.</text>
</comment>
<dbReference type="CDD" id="cd06261">
    <property type="entry name" value="TM_PBP2"/>
    <property type="match status" value="1"/>
</dbReference>
<dbReference type="SUPFAM" id="SSF161098">
    <property type="entry name" value="MetI-like"/>
    <property type="match status" value="1"/>
</dbReference>
<evidence type="ECO:0000256" key="6">
    <source>
        <dbReference type="ARBA" id="ARBA00023136"/>
    </source>
</evidence>
<keyword evidence="2 7" id="KW-0813">Transport</keyword>
<sequence>MQTNSVQAPPANSFSVSSRSRGRSARRHVVLILVGLVMLYPLLWMVSSSFKPEEQIFSDPSIIPSDVTLENYSLGWRALQVPFSTFYLNSFIVVAACIVGNLVACSLAGFAFARLRFPLRNLWFAVMLGTLMLPTHVTLIPQYILFSEIGWLNTFMPLIVPKLLATDAFFIFLMVQFIRSLPTELDEAARLDGCGFFGIYWRIILPLTTPALATTAIFTFIWTWNDFLTPLIYLANPEMYTVPLGLRAFMDAESGSSWGALFAMSVLSLGPIFGFFIAAQKYLVRGMATTGLK</sequence>
<evidence type="ECO:0000256" key="2">
    <source>
        <dbReference type="ARBA" id="ARBA00022448"/>
    </source>
</evidence>